<dbReference type="Proteomes" id="UP000002282">
    <property type="component" value="Chromosome 3R"/>
</dbReference>
<dbReference type="SUPFAM" id="SSF47986">
    <property type="entry name" value="DEATH domain"/>
    <property type="match status" value="1"/>
</dbReference>
<dbReference type="KEGG" id="dya:Dyak_GE25413"/>
<dbReference type="GO" id="GO:0002804">
    <property type="term" value="P:positive regulation of antifungal peptide production"/>
    <property type="evidence" value="ECO:0007669"/>
    <property type="project" value="EnsemblMetazoa"/>
</dbReference>
<dbReference type="eggNOG" id="ENOG502S7SQ">
    <property type="taxonomic scope" value="Eukaryota"/>
</dbReference>
<dbReference type="Pfam" id="PF14786">
    <property type="entry name" value="Death_2"/>
    <property type="match status" value="1"/>
</dbReference>
<organism evidence="3 4">
    <name type="scientific">Drosophila yakuba</name>
    <name type="common">Fruit fly</name>
    <dbReference type="NCBI Taxonomy" id="7245"/>
    <lineage>
        <taxon>Eukaryota</taxon>
        <taxon>Metazoa</taxon>
        <taxon>Ecdysozoa</taxon>
        <taxon>Arthropoda</taxon>
        <taxon>Hexapoda</taxon>
        <taxon>Insecta</taxon>
        <taxon>Pterygota</taxon>
        <taxon>Neoptera</taxon>
        <taxon>Endopterygota</taxon>
        <taxon>Diptera</taxon>
        <taxon>Brachycera</taxon>
        <taxon>Muscomorpha</taxon>
        <taxon>Ephydroidea</taxon>
        <taxon>Drosophilidae</taxon>
        <taxon>Drosophila</taxon>
        <taxon>Sophophora</taxon>
    </lineage>
</organism>
<dbReference type="GeneID" id="6535282"/>
<dbReference type="SMART" id="SM00005">
    <property type="entry name" value="DEATH"/>
    <property type="match status" value="1"/>
</dbReference>
<dbReference type="AlphaFoldDB" id="B4PTR7"/>
<feature type="region of interest" description="Disordered" evidence="1">
    <location>
        <begin position="413"/>
        <end position="460"/>
    </location>
</feature>
<evidence type="ECO:0000259" key="2">
    <source>
        <dbReference type="SMART" id="SM00005"/>
    </source>
</evidence>
<gene>
    <name evidence="3" type="primary">Dyak\tub</name>
    <name evidence="3" type="synonym">Dyak\GE25413</name>
    <name evidence="3" type="synonym">dyak_GLEANR_9046</name>
    <name evidence="3" type="synonym">GE25413</name>
    <name evidence="3" type="synonym">tub</name>
    <name evidence="3" type="ORF">Dyak_GE25413</name>
</gene>
<dbReference type="OMA" id="DYACNIP"/>
<dbReference type="OrthoDB" id="4062651at2759"/>
<dbReference type="Gene3D" id="1.10.533.10">
    <property type="entry name" value="Death Domain, Fas"/>
    <property type="match status" value="1"/>
</dbReference>
<accession>B4PTR7</accession>
<dbReference type="GO" id="GO:0008063">
    <property type="term" value="P:Toll signaling pathway"/>
    <property type="evidence" value="ECO:0007669"/>
    <property type="project" value="EnsemblMetazoa"/>
</dbReference>
<evidence type="ECO:0000313" key="4">
    <source>
        <dbReference type="Proteomes" id="UP000002282"/>
    </source>
</evidence>
<feature type="compositionally biased region" description="Acidic residues" evidence="1">
    <location>
        <begin position="385"/>
        <end position="395"/>
    </location>
</feature>
<dbReference type="GO" id="GO:0009898">
    <property type="term" value="C:cytoplasmic side of plasma membrane"/>
    <property type="evidence" value="ECO:0007669"/>
    <property type="project" value="EnsemblMetazoa"/>
</dbReference>
<dbReference type="InterPro" id="IPR011029">
    <property type="entry name" value="DEATH-like_dom_sf"/>
</dbReference>
<dbReference type="InterPro" id="IPR029397">
    <property type="entry name" value="Tube_Death"/>
</dbReference>
<dbReference type="GO" id="GO:0019904">
    <property type="term" value="F:protein domain specific binding"/>
    <property type="evidence" value="ECO:0007669"/>
    <property type="project" value="EnsemblMetazoa"/>
</dbReference>
<dbReference type="GO" id="GO:0005829">
    <property type="term" value="C:cytosol"/>
    <property type="evidence" value="ECO:0007669"/>
    <property type="project" value="EnsemblMetazoa"/>
</dbReference>
<keyword evidence="4" id="KW-1185">Reference proteome</keyword>
<feature type="compositionally biased region" description="Polar residues" evidence="1">
    <location>
        <begin position="413"/>
        <end position="436"/>
    </location>
</feature>
<dbReference type="EMBL" id="CM000160">
    <property type="protein sequence ID" value="EDW95650.1"/>
    <property type="molecule type" value="Genomic_DNA"/>
</dbReference>
<dbReference type="HOGENOM" id="CLU_610120_0_0_1"/>
<sequence length="460" mass="49499">MAYGWNGCGMDVQVNGSNGSIGLSSKYSRSTELRRVEDNDIYRLAKILDENSCWRKLMSIIPKGMDVQACSGAGNLNFPAEIQKGFKYSAQNVSQIDEAASRLSPDQSKSQMMIDEWKTSGKLNERPTVGVLLQLLVQAELFSAADFVALDFLNESIPVRPIDGPAAPISLELPDDDMEVDNDGLNLRYQLSTASVGGGAQGSVGLNLDTFEKDMVRRDKSVPQSSGIARPLVPPRRQPRNNTSSSFTAGTRTMSATIPNVPNLTILNPSEQIQEQVLQPRPPNIPDLSILVANSGDSGATLSGNTSNKSNSTDSTNIPRITLLIDNSADLSSQSNHDAAKAPTATTSIATSNNLPMISALNINNDSGETLRPESRSSFSSLSKDDDDDIDGDEDVEEEYPDAFLPNLCNLEQQNSNNDSSLTTVTGTSGDNSFELTNDSSSTSNDDYACNIPDLSELQQ</sequence>
<proteinExistence type="predicted"/>
<protein>
    <submittedName>
        <fullName evidence="3">Tub</fullName>
    </submittedName>
</protein>
<dbReference type="InterPro" id="IPR000488">
    <property type="entry name" value="Death_dom"/>
</dbReference>
<reference evidence="3 4" key="2">
    <citation type="journal article" date="2007" name="PLoS Biol.">
        <title>Principles of genome evolution in the Drosophila melanogaster species group.</title>
        <authorList>
            <person name="Ranz J.M."/>
            <person name="Maurin D."/>
            <person name="Chan Y.S."/>
            <person name="von Grotthuss M."/>
            <person name="Hillier L.W."/>
            <person name="Roote J."/>
            <person name="Ashburner M."/>
            <person name="Bergman C.M."/>
        </authorList>
    </citation>
    <scope>NUCLEOTIDE SEQUENCE [LARGE SCALE GENOMIC DNA]</scope>
    <source>
        <strain evidence="4">Tai18E2 / Tucson 14021-0261.01</strain>
    </source>
</reference>
<dbReference type="GO" id="GO:0048262">
    <property type="term" value="P:determination of dorsal/ventral asymmetry"/>
    <property type="evidence" value="ECO:0007669"/>
    <property type="project" value="EnsemblMetazoa"/>
</dbReference>
<name>B4PTR7_DROYA</name>
<dbReference type="CTD" id="7275"/>
<dbReference type="PhylomeDB" id="B4PTR7"/>
<evidence type="ECO:0000256" key="1">
    <source>
        <dbReference type="SAM" id="MobiDB-lite"/>
    </source>
</evidence>
<feature type="domain" description="Death" evidence="2">
    <location>
        <begin position="27"/>
        <end position="152"/>
    </location>
</feature>
<dbReference type="SMR" id="B4PTR7"/>
<dbReference type="GO" id="GO:1990782">
    <property type="term" value="F:protein tyrosine kinase binding"/>
    <property type="evidence" value="ECO:0007669"/>
    <property type="project" value="EnsemblMetazoa"/>
</dbReference>
<reference evidence="3 4" key="1">
    <citation type="journal article" date="2007" name="Nature">
        <title>Evolution of genes and genomes on the Drosophila phylogeny.</title>
        <authorList>
            <consortium name="Drosophila 12 Genomes Consortium"/>
            <person name="Clark A.G."/>
            <person name="Eisen M.B."/>
            <person name="Smith D.R."/>
            <person name="Bergman C.M."/>
            <person name="Oliver B."/>
            <person name="Markow T.A."/>
            <person name="Kaufman T.C."/>
            <person name="Kellis M."/>
            <person name="Gelbart W."/>
            <person name="Iyer V.N."/>
            <person name="Pollard D.A."/>
            <person name="Sackton T.B."/>
            <person name="Larracuente A.M."/>
            <person name="Singh N.D."/>
            <person name="Abad J.P."/>
            <person name="Abt D.N."/>
            <person name="Adryan B."/>
            <person name="Aguade M."/>
            <person name="Akashi H."/>
            <person name="Anderson W.W."/>
            <person name="Aquadro C.F."/>
            <person name="Ardell D.H."/>
            <person name="Arguello R."/>
            <person name="Artieri C.G."/>
            <person name="Barbash D.A."/>
            <person name="Barker D."/>
            <person name="Barsanti P."/>
            <person name="Batterham P."/>
            <person name="Batzoglou S."/>
            <person name="Begun D."/>
            <person name="Bhutkar A."/>
            <person name="Blanco E."/>
            <person name="Bosak S.A."/>
            <person name="Bradley R.K."/>
            <person name="Brand A.D."/>
            <person name="Brent M.R."/>
            <person name="Brooks A.N."/>
            <person name="Brown R.H."/>
            <person name="Butlin R.K."/>
            <person name="Caggese C."/>
            <person name="Calvi B.R."/>
            <person name="Bernardo de Carvalho A."/>
            <person name="Caspi A."/>
            <person name="Castrezana S."/>
            <person name="Celniker S.E."/>
            <person name="Chang J.L."/>
            <person name="Chapple C."/>
            <person name="Chatterji S."/>
            <person name="Chinwalla A."/>
            <person name="Civetta A."/>
            <person name="Clifton S.W."/>
            <person name="Comeron J.M."/>
            <person name="Costello J.C."/>
            <person name="Coyne J.A."/>
            <person name="Daub J."/>
            <person name="David R.G."/>
            <person name="Delcher A.L."/>
            <person name="Delehaunty K."/>
            <person name="Do C.B."/>
            <person name="Ebling H."/>
            <person name="Edwards K."/>
            <person name="Eickbush T."/>
            <person name="Evans J.D."/>
            <person name="Filipski A."/>
            <person name="Findeiss S."/>
            <person name="Freyhult E."/>
            <person name="Fulton L."/>
            <person name="Fulton R."/>
            <person name="Garcia A.C."/>
            <person name="Gardiner A."/>
            <person name="Garfield D.A."/>
            <person name="Garvin B.E."/>
            <person name="Gibson G."/>
            <person name="Gilbert D."/>
            <person name="Gnerre S."/>
            <person name="Godfrey J."/>
            <person name="Good R."/>
            <person name="Gotea V."/>
            <person name="Gravely B."/>
            <person name="Greenberg A.J."/>
            <person name="Griffiths-Jones S."/>
            <person name="Gross S."/>
            <person name="Guigo R."/>
            <person name="Gustafson E.A."/>
            <person name="Haerty W."/>
            <person name="Hahn M.W."/>
            <person name="Halligan D.L."/>
            <person name="Halpern A.L."/>
            <person name="Halter G.M."/>
            <person name="Han M.V."/>
            <person name="Heger A."/>
            <person name="Hillier L."/>
            <person name="Hinrichs A.S."/>
            <person name="Holmes I."/>
            <person name="Hoskins R.A."/>
            <person name="Hubisz M.J."/>
            <person name="Hultmark D."/>
            <person name="Huntley M.A."/>
            <person name="Jaffe D.B."/>
            <person name="Jagadeeshan S."/>
            <person name="Jeck W.R."/>
            <person name="Johnson J."/>
            <person name="Jones C.D."/>
            <person name="Jordan W.C."/>
            <person name="Karpen G.H."/>
            <person name="Kataoka E."/>
            <person name="Keightley P.D."/>
            <person name="Kheradpour P."/>
            <person name="Kirkness E.F."/>
            <person name="Koerich L.B."/>
            <person name="Kristiansen K."/>
            <person name="Kudrna D."/>
            <person name="Kulathinal R.J."/>
            <person name="Kumar S."/>
            <person name="Kwok R."/>
            <person name="Lander E."/>
            <person name="Langley C.H."/>
            <person name="Lapoint R."/>
            <person name="Lazzaro B.P."/>
            <person name="Lee S.J."/>
            <person name="Levesque L."/>
            <person name="Li R."/>
            <person name="Lin C.F."/>
            <person name="Lin M.F."/>
            <person name="Lindblad-Toh K."/>
            <person name="Llopart A."/>
            <person name="Long M."/>
            <person name="Low L."/>
            <person name="Lozovsky E."/>
            <person name="Lu J."/>
            <person name="Luo M."/>
            <person name="Machado C.A."/>
            <person name="Makalowski W."/>
            <person name="Marzo M."/>
            <person name="Matsuda M."/>
            <person name="Matzkin L."/>
            <person name="McAllister B."/>
            <person name="McBride C.S."/>
            <person name="McKernan B."/>
            <person name="McKernan K."/>
            <person name="Mendez-Lago M."/>
            <person name="Minx P."/>
            <person name="Mollenhauer M.U."/>
            <person name="Montooth K."/>
            <person name="Mount S.M."/>
            <person name="Mu X."/>
            <person name="Myers E."/>
            <person name="Negre B."/>
            <person name="Newfeld S."/>
            <person name="Nielsen R."/>
            <person name="Noor M.A."/>
            <person name="O'Grady P."/>
            <person name="Pachter L."/>
            <person name="Papaceit M."/>
            <person name="Parisi M.J."/>
            <person name="Parisi M."/>
            <person name="Parts L."/>
            <person name="Pedersen J.S."/>
            <person name="Pesole G."/>
            <person name="Phillippy A.M."/>
            <person name="Ponting C.P."/>
            <person name="Pop M."/>
            <person name="Porcelli D."/>
            <person name="Powell J.R."/>
            <person name="Prohaska S."/>
            <person name="Pruitt K."/>
            <person name="Puig M."/>
            <person name="Quesneville H."/>
            <person name="Ram K.R."/>
            <person name="Rand D."/>
            <person name="Rasmussen M.D."/>
            <person name="Reed L.K."/>
            <person name="Reenan R."/>
            <person name="Reily A."/>
            <person name="Remington K.A."/>
            <person name="Rieger T.T."/>
            <person name="Ritchie M.G."/>
            <person name="Robin C."/>
            <person name="Rogers Y.H."/>
            <person name="Rohde C."/>
            <person name="Rozas J."/>
            <person name="Rubenfield M.J."/>
            <person name="Ruiz A."/>
            <person name="Russo S."/>
            <person name="Salzberg S.L."/>
            <person name="Sanchez-Gracia A."/>
            <person name="Saranga D.J."/>
            <person name="Sato H."/>
            <person name="Schaeffer S.W."/>
            <person name="Schatz M.C."/>
            <person name="Schlenke T."/>
            <person name="Schwartz R."/>
            <person name="Segarra C."/>
            <person name="Singh R.S."/>
            <person name="Sirot L."/>
            <person name="Sirota M."/>
            <person name="Sisneros N.B."/>
            <person name="Smith C.D."/>
            <person name="Smith T.F."/>
            <person name="Spieth J."/>
            <person name="Stage D.E."/>
            <person name="Stark A."/>
            <person name="Stephan W."/>
            <person name="Strausberg R.L."/>
            <person name="Strempel S."/>
            <person name="Sturgill D."/>
            <person name="Sutton G."/>
            <person name="Sutton G.G."/>
            <person name="Tao W."/>
            <person name="Teichmann S."/>
            <person name="Tobari Y.N."/>
            <person name="Tomimura Y."/>
            <person name="Tsolas J.M."/>
            <person name="Valente V.L."/>
            <person name="Venter E."/>
            <person name="Venter J.C."/>
            <person name="Vicario S."/>
            <person name="Vieira F.G."/>
            <person name="Vilella A.J."/>
            <person name="Villasante A."/>
            <person name="Walenz B."/>
            <person name="Wang J."/>
            <person name="Wasserman M."/>
            <person name="Watts T."/>
            <person name="Wilson D."/>
            <person name="Wilson R.K."/>
            <person name="Wing R.A."/>
            <person name="Wolfner M.F."/>
            <person name="Wong A."/>
            <person name="Wong G.K."/>
            <person name="Wu C.I."/>
            <person name="Wu G."/>
            <person name="Yamamoto D."/>
            <person name="Yang H.P."/>
            <person name="Yang S.P."/>
            <person name="Yorke J.A."/>
            <person name="Yoshida K."/>
            <person name="Zdobnov E."/>
            <person name="Zhang P."/>
            <person name="Zhang Y."/>
            <person name="Zimin A.V."/>
            <person name="Baldwin J."/>
            <person name="Abdouelleil A."/>
            <person name="Abdulkadir J."/>
            <person name="Abebe A."/>
            <person name="Abera B."/>
            <person name="Abreu J."/>
            <person name="Acer S.C."/>
            <person name="Aftuck L."/>
            <person name="Alexander A."/>
            <person name="An P."/>
            <person name="Anderson E."/>
            <person name="Anderson S."/>
            <person name="Arachi H."/>
            <person name="Azer M."/>
            <person name="Bachantsang P."/>
            <person name="Barry A."/>
            <person name="Bayul T."/>
            <person name="Berlin A."/>
            <person name="Bessette D."/>
            <person name="Bloom T."/>
            <person name="Blye J."/>
            <person name="Boguslavskiy L."/>
            <person name="Bonnet C."/>
            <person name="Boukhgalter B."/>
            <person name="Bourzgui I."/>
            <person name="Brown A."/>
            <person name="Cahill P."/>
            <person name="Channer S."/>
            <person name="Cheshatsang Y."/>
            <person name="Chuda L."/>
            <person name="Citroen M."/>
            <person name="Collymore A."/>
            <person name="Cooke P."/>
            <person name="Costello M."/>
            <person name="D'Aco K."/>
            <person name="Daza R."/>
            <person name="De Haan G."/>
            <person name="DeGray S."/>
            <person name="DeMaso C."/>
            <person name="Dhargay N."/>
            <person name="Dooley K."/>
            <person name="Dooley E."/>
            <person name="Doricent M."/>
            <person name="Dorje P."/>
            <person name="Dorjee K."/>
            <person name="Dupes A."/>
            <person name="Elong R."/>
            <person name="Falk J."/>
            <person name="Farina A."/>
            <person name="Faro S."/>
            <person name="Ferguson D."/>
            <person name="Fisher S."/>
            <person name="Foley C.D."/>
            <person name="Franke A."/>
            <person name="Friedrich D."/>
            <person name="Gadbois L."/>
            <person name="Gearin G."/>
            <person name="Gearin C.R."/>
            <person name="Giannoukos G."/>
            <person name="Goode T."/>
            <person name="Graham J."/>
            <person name="Grandbois E."/>
            <person name="Grewal S."/>
            <person name="Gyaltsen K."/>
            <person name="Hafez N."/>
            <person name="Hagos B."/>
            <person name="Hall J."/>
            <person name="Henson C."/>
            <person name="Hollinger A."/>
            <person name="Honan T."/>
            <person name="Huard M.D."/>
            <person name="Hughes L."/>
            <person name="Hurhula B."/>
            <person name="Husby M.E."/>
            <person name="Kamat A."/>
            <person name="Kanga B."/>
            <person name="Kashin S."/>
            <person name="Khazanovich D."/>
            <person name="Kisner P."/>
            <person name="Lance K."/>
            <person name="Lara M."/>
            <person name="Lee W."/>
            <person name="Lennon N."/>
            <person name="Letendre F."/>
            <person name="LeVine R."/>
            <person name="Lipovsky A."/>
            <person name="Liu X."/>
            <person name="Liu J."/>
            <person name="Liu S."/>
            <person name="Lokyitsang T."/>
            <person name="Lokyitsang Y."/>
            <person name="Lubonja R."/>
            <person name="Lui A."/>
            <person name="MacDonald P."/>
            <person name="Magnisalis V."/>
            <person name="Maru K."/>
            <person name="Matthews C."/>
            <person name="McCusker W."/>
            <person name="McDonough S."/>
            <person name="Mehta T."/>
            <person name="Meldrim J."/>
            <person name="Meneus L."/>
            <person name="Mihai O."/>
            <person name="Mihalev A."/>
            <person name="Mihova T."/>
            <person name="Mittelman R."/>
            <person name="Mlenga V."/>
            <person name="Montmayeur A."/>
            <person name="Mulrain L."/>
            <person name="Navidi A."/>
            <person name="Naylor J."/>
            <person name="Negash T."/>
            <person name="Nguyen T."/>
            <person name="Nguyen N."/>
            <person name="Nicol R."/>
            <person name="Norbu C."/>
            <person name="Norbu N."/>
            <person name="Novod N."/>
            <person name="O'Neill B."/>
            <person name="Osman S."/>
            <person name="Markiewicz E."/>
            <person name="Oyono O.L."/>
            <person name="Patti C."/>
            <person name="Phunkhang P."/>
            <person name="Pierre F."/>
            <person name="Priest M."/>
            <person name="Raghuraman S."/>
            <person name="Rege F."/>
            <person name="Reyes R."/>
            <person name="Rise C."/>
            <person name="Rogov P."/>
            <person name="Ross K."/>
            <person name="Ryan E."/>
            <person name="Settipalli S."/>
            <person name="Shea T."/>
            <person name="Sherpa N."/>
            <person name="Shi L."/>
            <person name="Shih D."/>
            <person name="Sparrow T."/>
            <person name="Spaulding J."/>
            <person name="Stalker J."/>
            <person name="Stange-Thomann N."/>
            <person name="Stavropoulos S."/>
            <person name="Stone C."/>
            <person name="Strader C."/>
            <person name="Tesfaye S."/>
            <person name="Thomson T."/>
            <person name="Thoulutsang Y."/>
            <person name="Thoulutsang D."/>
            <person name="Topham K."/>
            <person name="Topping I."/>
            <person name="Tsamla T."/>
            <person name="Vassiliev H."/>
            <person name="Vo A."/>
            <person name="Wangchuk T."/>
            <person name="Wangdi T."/>
            <person name="Weiand M."/>
            <person name="Wilkinson J."/>
            <person name="Wilson A."/>
            <person name="Yadav S."/>
            <person name="Young G."/>
            <person name="Yu Q."/>
            <person name="Zembek L."/>
            <person name="Zhong D."/>
            <person name="Zimmer A."/>
            <person name="Zwirko Z."/>
            <person name="Jaffe D.B."/>
            <person name="Alvarez P."/>
            <person name="Brockman W."/>
            <person name="Butler J."/>
            <person name="Chin C."/>
            <person name="Gnerre S."/>
            <person name="Grabherr M."/>
            <person name="Kleber M."/>
            <person name="Mauceli E."/>
            <person name="MacCallum I."/>
        </authorList>
    </citation>
    <scope>NUCLEOTIDE SEQUENCE [LARGE SCALE GENOMIC DNA]</scope>
    <source>
        <strain evidence="4">Tai18E2 / Tucson 14021-0261.01</strain>
    </source>
</reference>
<feature type="compositionally biased region" description="Low complexity" evidence="1">
    <location>
        <begin position="437"/>
        <end position="447"/>
    </location>
</feature>
<feature type="compositionally biased region" description="Polar residues" evidence="1">
    <location>
        <begin position="240"/>
        <end position="255"/>
    </location>
</feature>
<evidence type="ECO:0000313" key="3">
    <source>
        <dbReference type="EMBL" id="EDW95650.1"/>
    </source>
</evidence>
<feature type="region of interest" description="Disordered" evidence="1">
    <location>
        <begin position="219"/>
        <end position="255"/>
    </location>
</feature>
<dbReference type="CDD" id="cd08308">
    <property type="entry name" value="Death_Tube"/>
    <property type="match status" value="1"/>
</dbReference>
<dbReference type="GO" id="GO:0007526">
    <property type="term" value="P:larval somatic muscle development"/>
    <property type="evidence" value="ECO:0007669"/>
    <property type="project" value="EnsemblMetazoa"/>
</dbReference>
<feature type="region of interest" description="Disordered" evidence="1">
    <location>
        <begin position="365"/>
        <end position="395"/>
    </location>
</feature>
<dbReference type="GO" id="GO:0045087">
    <property type="term" value="P:innate immune response"/>
    <property type="evidence" value="ECO:0007669"/>
    <property type="project" value="EnsemblMetazoa"/>
</dbReference>